<dbReference type="GO" id="GO:0055085">
    <property type="term" value="P:transmembrane transport"/>
    <property type="evidence" value="ECO:0007669"/>
    <property type="project" value="TreeGrafter"/>
</dbReference>
<accession>A0A4R2PEP5</accession>
<dbReference type="EMBL" id="SLXO01000008">
    <property type="protein sequence ID" value="TCP32938.1"/>
    <property type="molecule type" value="Genomic_DNA"/>
</dbReference>
<evidence type="ECO:0000256" key="4">
    <source>
        <dbReference type="ARBA" id="ARBA00022475"/>
    </source>
</evidence>
<feature type="transmembrane region" description="Helical" evidence="8">
    <location>
        <begin position="216"/>
        <end position="243"/>
    </location>
</feature>
<comment type="subcellular location">
    <subcellularLocation>
        <location evidence="1">Cell membrane</location>
        <topology evidence="1">Multi-pass membrane protein</topology>
    </subcellularLocation>
</comment>
<dbReference type="PANTHER" id="PTHR21716">
    <property type="entry name" value="TRANSMEMBRANE PROTEIN"/>
    <property type="match status" value="1"/>
</dbReference>
<evidence type="ECO:0000313" key="10">
    <source>
        <dbReference type="Proteomes" id="UP000295399"/>
    </source>
</evidence>
<evidence type="ECO:0000256" key="3">
    <source>
        <dbReference type="ARBA" id="ARBA00022448"/>
    </source>
</evidence>
<gene>
    <name evidence="9" type="ORF">EV659_10837</name>
</gene>
<keyword evidence="7 8" id="KW-0472">Membrane</keyword>
<organism evidence="9 10">
    <name type="scientific">Rhodothalassium salexigens DSM 2132</name>
    <dbReference type="NCBI Taxonomy" id="1188247"/>
    <lineage>
        <taxon>Bacteria</taxon>
        <taxon>Pseudomonadati</taxon>
        <taxon>Pseudomonadota</taxon>
        <taxon>Alphaproteobacteria</taxon>
        <taxon>Rhodothalassiales</taxon>
        <taxon>Rhodothalassiaceae</taxon>
        <taxon>Rhodothalassium</taxon>
    </lineage>
</organism>
<dbReference type="FunCoup" id="A0A4R2PEP5">
    <property type="interactions" value="156"/>
</dbReference>
<evidence type="ECO:0000313" key="9">
    <source>
        <dbReference type="EMBL" id="TCP32938.1"/>
    </source>
</evidence>
<sequence length="362" mass="38597">MRPVHSWIKQTLDDPQVLLVLVLLTLGLAFVTLVPAVSAPVISAVVVAFILDGPNRGLRRLGVPHPWSAVITYVLFIAFTAALIGLAVPALTRQVVTFAEQLPGMVGEVNRVLTTLPEAYPKLIGEDQLAVITGEINAATTNLVRGLVTFSLASAVDLISTAVYMILTLVMVFFLLKDRRLILDWIAGFMPDHRPMADRIWREFVARAGDYARGKVYEIVIVAAAAWVTFLAIGLDFAALLAVMTGLSVIIPFIGAAVVTLPVALVAFFQWGLSFDFALAVGAYLLLQGVDGNVLVPLLFSEVVKLHPLAVIVAILFFGGIWGVGGLFFAVPLATLAKAVMDAWPAGASSTDAADQSLDPAA</sequence>
<dbReference type="RefSeq" id="WP_132708873.1">
    <property type="nucleotide sequence ID" value="NZ_JACIGF010000008.1"/>
</dbReference>
<dbReference type="GO" id="GO:0005886">
    <property type="term" value="C:plasma membrane"/>
    <property type="evidence" value="ECO:0007669"/>
    <property type="project" value="UniProtKB-SubCell"/>
</dbReference>
<evidence type="ECO:0000256" key="7">
    <source>
        <dbReference type="ARBA" id="ARBA00023136"/>
    </source>
</evidence>
<feature type="transmembrane region" description="Helical" evidence="8">
    <location>
        <begin position="70"/>
        <end position="91"/>
    </location>
</feature>
<keyword evidence="4" id="KW-1003">Cell membrane</keyword>
<evidence type="ECO:0000256" key="6">
    <source>
        <dbReference type="ARBA" id="ARBA00022989"/>
    </source>
</evidence>
<dbReference type="PANTHER" id="PTHR21716:SF53">
    <property type="entry name" value="PERMEASE PERM-RELATED"/>
    <property type="match status" value="1"/>
</dbReference>
<dbReference type="Proteomes" id="UP000295399">
    <property type="component" value="Unassembled WGS sequence"/>
</dbReference>
<keyword evidence="3" id="KW-0813">Transport</keyword>
<name>A0A4R2PEP5_RHOSA</name>
<comment type="caution">
    <text evidence="9">The sequence shown here is derived from an EMBL/GenBank/DDBJ whole genome shotgun (WGS) entry which is preliminary data.</text>
</comment>
<evidence type="ECO:0000256" key="1">
    <source>
        <dbReference type="ARBA" id="ARBA00004651"/>
    </source>
</evidence>
<evidence type="ECO:0000256" key="2">
    <source>
        <dbReference type="ARBA" id="ARBA00009773"/>
    </source>
</evidence>
<reference evidence="9 10" key="1">
    <citation type="submission" date="2019-03" db="EMBL/GenBank/DDBJ databases">
        <title>Genomic Encyclopedia of Type Strains, Phase IV (KMG-IV): sequencing the most valuable type-strain genomes for metagenomic binning, comparative biology and taxonomic classification.</title>
        <authorList>
            <person name="Goeker M."/>
        </authorList>
    </citation>
    <scope>NUCLEOTIDE SEQUENCE [LARGE SCALE GENOMIC DNA]</scope>
    <source>
        <strain evidence="9 10">DSM 2132</strain>
    </source>
</reference>
<comment type="similarity">
    <text evidence="2">Belongs to the autoinducer-2 exporter (AI-2E) (TC 2.A.86) family.</text>
</comment>
<dbReference type="InterPro" id="IPR002549">
    <property type="entry name" value="AI-2E-like"/>
</dbReference>
<evidence type="ECO:0000256" key="8">
    <source>
        <dbReference type="SAM" id="Phobius"/>
    </source>
</evidence>
<keyword evidence="6 8" id="KW-1133">Transmembrane helix</keyword>
<dbReference type="AlphaFoldDB" id="A0A4R2PEP5"/>
<feature type="transmembrane region" description="Helical" evidence="8">
    <location>
        <begin position="20"/>
        <end position="50"/>
    </location>
</feature>
<keyword evidence="5 8" id="KW-0812">Transmembrane</keyword>
<feature type="transmembrane region" description="Helical" evidence="8">
    <location>
        <begin position="249"/>
        <end position="269"/>
    </location>
</feature>
<evidence type="ECO:0000256" key="5">
    <source>
        <dbReference type="ARBA" id="ARBA00022692"/>
    </source>
</evidence>
<protein>
    <submittedName>
        <fullName evidence="9">Putative permease</fullName>
    </submittedName>
</protein>
<dbReference type="Pfam" id="PF01594">
    <property type="entry name" value="AI-2E_transport"/>
    <property type="match status" value="1"/>
</dbReference>
<keyword evidence="10" id="KW-1185">Reference proteome</keyword>
<dbReference type="InParanoid" id="A0A4R2PEP5"/>
<dbReference type="OrthoDB" id="5562213at2"/>
<feature type="transmembrane region" description="Helical" evidence="8">
    <location>
        <begin position="152"/>
        <end position="176"/>
    </location>
</feature>
<proteinExistence type="inferred from homology"/>
<feature type="transmembrane region" description="Helical" evidence="8">
    <location>
        <begin position="306"/>
        <end position="331"/>
    </location>
</feature>
<feature type="transmembrane region" description="Helical" evidence="8">
    <location>
        <begin position="281"/>
        <end position="300"/>
    </location>
</feature>